<protein>
    <submittedName>
        <fullName evidence="1">Uncharacterized protein</fullName>
    </submittedName>
</protein>
<dbReference type="Proteomes" id="UP000030106">
    <property type="component" value="Unassembled WGS sequence"/>
</dbReference>
<name>A0A0A2VE46_BEABA</name>
<accession>A0A0A2VE46</accession>
<dbReference type="AlphaFoldDB" id="A0A0A2VE46"/>
<reference evidence="1 2" key="1">
    <citation type="submission" date="2012-10" db="EMBL/GenBank/DDBJ databases">
        <title>Genome sequencing and analysis of entomopathogenic fungi Beauveria bassiana D1-5.</title>
        <authorList>
            <person name="Li Q."/>
            <person name="Wang L."/>
            <person name="Zhang Z."/>
            <person name="Wang Q."/>
            <person name="Ren J."/>
            <person name="Wang M."/>
            <person name="Xu W."/>
            <person name="Wang J."/>
            <person name="Lu Y."/>
            <person name="Du Q."/>
            <person name="Sun Z."/>
        </authorList>
    </citation>
    <scope>NUCLEOTIDE SEQUENCE [LARGE SCALE GENOMIC DNA]</scope>
    <source>
        <strain evidence="1 2">D1-5</strain>
    </source>
</reference>
<sequence length="119" mass="13028">MTVNKTPVLRSMEVNRQMPAARGKTSQRFQKSSRAAVEKVLDAGLGGGAGLLRTPAALFFCVAGARSAVCQLELSILDSVVLPDPVVSVHLRHRRYDADRVDTAPMLGWSRMPLQLRAW</sequence>
<comment type="caution">
    <text evidence="1">The sequence shown here is derived from an EMBL/GenBank/DDBJ whole genome shotgun (WGS) entry which is preliminary data.</text>
</comment>
<dbReference type="EMBL" id="ANFO01001076">
    <property type="protein sequence ID" value="KGQ04370.1"/>
    <property type="molecule type" value="Genomic_DNA"/>
</dbReference>
<evidence type="ECO:0000313" key="1">
    <source>
        <dbReference type="EMBL" id="KGQ04370.1"/>
    </source>
</evidence>
<gene>
    <name evidence="1" type="ORF">BBAD15_g10394</name>
</gene>
<dbReference type="HOGENOM" id="CLU_2061087_0_0_1"/>
<organism evidence="1 2">
    <name type="scientific">Beauveria bassiana D1-5</name>
    <dbReference type="NCBI Taxonomy" id="1245745"/>
    <lineage>
        <taxon>Eukaryota</taxon>
        <taxon>Fungi</taxon>
        <taxon>Dikarya</taxon>
        <taxon>Ascomycota</taxon>
        <taxon>Pezizomycotina</taxon>
        <taxon>Sordariomycetes</taxon>
        <taxon>Hypocreomycetidae</taxon>
        <taxon>Hypocreales</taxon>
        <taxon>Cordycipitaceae</taxon>
        <taxon>Beauveria</taxon>
    </lineage>
</organism>
<proteinExistence type="predicted"/>
<evidence type="ECO:0000313" key="2">
    <source>
        <dbReference type="Proteomes" id="UP000030106"/>
    </source>
</evidence>